<gene>
    <name evidence="1" type="ORF">CK501_01825</name>
</gene>
<name>A0A2A2FBF1_9GAMM</name>
<evidence type="ECO:0000313" key="1">
    <source>
        <dbReference type="EMBL" id="PAU81915.1"/>
    </source>
</evidence>
<comment type="caution">
    <text evidence="1">The sequence shown here is derived from an EMBL/GenBank/DDBJ whole genome shotgun (WGS) entry which is preliminary data.</text>
</comment>
<dbReference type="Proteomes" id="UP000218896">
    <property type="component" value="Unassembled WGS sequence"/>
</dbReference>
<protein>
    <submittedName>
        <fullName evidence="1">Uncharacterized protein</fullName>
    </submittedName>
</protein>
<organism evidence="1 2">
    <name type="scientific">Halovibrio salipaludis</name>
    <dbReference type="NCBI Taxonomy" id="2032626"/>
    <lineage>
        <taxon>Bacteria</taxon>
        <taxon>Pseudomonadati</taxon>
        <taxon>Pseudomonadota</taxon>
        <taxon>Gammaproteobacteria</taxon>
        <taxon>Oceanospirillales</taxon>
        <taxon>Halomonadaceae</taxon>
        <taxon>Halovibrio</taxon>
    </lineage>
</organism>
<evidence type="ECO:0000313" key="2">
    <source>
        <dbReference type="Proteomes" id="UP000218896"/>
    </source>
</evidence>
<dbReference type="EMBL" id="NSKD01000001">
    <property type="protein sequence ID" value="PAU81915.1"/>
    <property type="molecule type" value="Genomic_DNA"/>
</dbReference>
<proteinExistence type="predicted"/>
<accession>A0A2A2FBF1</accession>
<sequence length="77" mass="8416">MLAEMVGDSHTQKGRPFLSAFPYDCLAYQLLATEYRLETARLSGAGQCFKRHVVFVGTVHIGPTGCLNRRSTAAANI</sequence>
<keyword evidence="2" id="KW-1185">Reference proteome</keyword>
<reference evidence="1 2" key="1">
    <citation type="submission" date="2017-08" db="EMBL/GenBank/DDBJ databases">
        <title>Halovibrio sewagensis sp. nov., isolated from wastewater of high salinity.</title>
        <authorList>
            <person name="Dong X."/>
            <person name="Zhang G."/>
        </authorList>
    </citation>
    <scope>NUCLEOTIDE SEQUENCE [LARGE SCALE GENOMIC DNA]</scope>
    <source>
        <strain evidence="1 2">YL5-2</strain>
    </source>
</reference>
<dbReference type="AlphaFoldDB" id="A0A2A2FBF1"/>